<feature type="compositionally biased region" description="Pro residues" evidence="3">
    <location>
        <begin position="113"/>
        <end position="124"/>
    </location>
</feature>
<feature type="compositionally biased region" description="Pro residues" evidence="3">
    <location>
        <begin position="1"/>
        <end position="12"/>
    </location>
</feature>
<evidence type="ECO:0000256" key="1">
    <source>
        <dbReference type="ARBA" id="ARBA00022443"/>
    </source>
</evidence>
<organism evidence="5">
    <name type="scientific">Musca domestica</name>
    <name type="common">House fly</name>
    <dbReference type="NCBI Taxonomy" id="7370"/>
    <lineage>
        <taxon>Eukaryota</taxon>
        <taxon>Metazoa</taxon>
        <taxon>Ecdysozoa</taxon>
        <taxon>Arthropoda</taxon>
        <taxon>Hexapoda</taxon>
        <taxon>Insecta</taxon>
        <taxon>Pterygota</taxon>
        <taxon>Neoptera</taxon>
        <taxon>Endopterygota</taxon>
        <taxon>Diptera</taxon>
        <taxon>Brachycera</taxon>
        <taxon>Muscomorpha</taxon>
        <taxon>Muscoidea</taxon>
        <taxon>Muscidae</taxon>
        <taxon>Musca</taxon>
    </lineage>
</organism>
<feature type="compositionally biased region" description="Low complexity" evidence="3">
    <location>
        <begin position="235"/>
        <end position="258"/>
    </location>
</feature>
<keyword evidence="1 2" id="KW-0728">SH3 domain</keyword>
<feature type="region of interest" description="Disordered" evidence="3">
    <location>
        <begin position="328"/>
        <end position="412"/>
    </location>
</feature>
<sequence length="619" mass="65749">MTLPTRPAPAPPGSRAQVAAATANASLEQLRLQLQQQQQLQRQNSIGSKLIKLPPPPKVPQPVVNGGVNGPNAVNGSITRKFPQARYAPATNWDDSPFDLLGGTTTTTTNGKKPPPPRPPPPKIPAKKHPAPTPPPVQQSSSGSNILSNIFHRKKSSRAPTPNSSARIYGTATYGTAAATTITTGTTSNSNSTNSWNNAWNTQQTTTTTTTATNGEPQLISFDSPPSSPTFTQKSNSDCLSVDSFSSDSNFSSPNNGSVSQPESGFEDDFSAAAGRSRPATTSPLDPWETIDAFGPPDPASVHQAPRYGTIGTAPVRNLNVVNSRVQNSTDNPLCNGKSLVPPAPTLNMPTIIKPKISQKPKAPKPPTLAKPTNGLSLYSDLPTPPSPPSPPMPQCAPPPPPPQVVAGGLGGSSYPSKPAVSLLDVISGKVDAIHLDAGSQMNEYGAGATDERPYGIALYDFQSTEEGDLCFRENEKIYLLEQVSESWYRGRTRSGCEGIFPINYVEIKVPLTAKAPTPQPTAASAAALSSNYSSTSATTTTYDTTYPPTTNSTSDDLKIRCLYNFPAEVEGDLAIKENEIVTILYRINEDWLYGEVNGCQGQFPANFLEYVPSNIPMP</sequence>
<evidence type="ECO:0000313" key="5">
    <source>
        <dbReference type="EnsemblMetazoa" id="MDOA012687-PA"/>
    </source>
</evidence>
<dbReference type="VEuPathDB" id="VectorBase:MDOMA2_002903"/>
<feature type="compositionally biased region" description="Pro residues" evidence="3">
    <location>
        <begin position="383"/>
        <end position="404"/>
    </location>
</feature>
<evidence type="ECO:0000256" key="2">
    <source>
        <dbReference type="PROSITE-ProRule" id="PRU00192"/>
    </source>
</evidence>
<reference evidence="7" key="2">
    <citation type="submission" date="2025-04" db="UniProtKB">
        <authorList>
            <consortium name="RefSeq"/>
        </authorList>
    </citation>
    <scope>IDENTIFICATION</scope>
    <source>
        <strain evidence="7">Aabys</strain>
    </source>
</reference>
<dbReference type="EnsemblMetazoa" id="MDOA012687-RA">
    <property type="protein sequence ID" value="MDOA012687-PA"/>
    <property type="gene ID" value="MDOA012687"/>
</dbReference>
<dbReference type="PROSITE" id="PS50002">
    <property type="entry name" value="SH3"/>
    <property type="match status" value="2"/>
</dbReference>
<dbReference type="VEuPathDB" id="VectorBase:MDOA012687"/>
<name>A0A1I8N8J2_MUSDO</name>
<dbReference type="Pfam" id="PF00018">
    <property type="entry name" value="SH3_1"/>
    <property type="match status" value="2"/>
</dbReference>
<keyword evidence="6" id="KW-1185">Reference proteome</keyword>
<dbReference type="InterPro" id="IPR050670">
    <property type="entry name" value="STAM"/>
</dbReference>
<feature type="region of interest" description="Disordered" evidence="3">
    <location>
        <begin position="39"/>
        <end position="77"/>
    </location>
</feature>
<evidence type="ECO:0000313" key="6">
    <source>
        <dbReference type="Proteomes" id="UP001652621"/>
    </source>
</evidence>
<evidence type="ECO:0000313" key="7">
    <source>
        <dbReference type="RefSeq" id="XP_005183652.1"/>
    </source>
</evidence>
<gene>
    <name evidence="5" type="primary">101897227</name>
    <name evidence="7" type="synonym">LOC101897227</name>
</gene>
<feature type="region of interest" description="Disordered" evidence="3">
    <location>
        <begin position="89"/>
        <end position="144"/>
    </location>
</feature>
<dbReference type="EnsemblMetazoa" id="MDOA012687-RB">
    <property type="protein sequence ID" value="MDOA012687-PB"/>
    <property type="gene ID" value="MDOA012687"/>
</dbReference>
<feature type="domain" description="SH3" evidence="4">
    <location>
        <begin position="451"/>
        <end position="511"/>
    </location>
</feature>
<feature type="compositionally biased region" description="Low complexity" evidence="3">
    <location>
        <begin position="61"/>
        <end position="76"/>
    </location>
</feature>
<proteinExistence type="predicted"/>
<feature type="region of interest" description="Disordered" evidence="3">
    <location>
        <begin position="206"/>
        <end position="303"/>
    </location>
</feature>
<dbReference type="KEGG" id="mde:101897227"/>
<dbReference type="PRINTS" id="PR00499">
    <property type="entry name" value="P67PHOX"/>
</dbReference>
<dbReference type="GO" id="GO:0043328">
    <property type="term" value="P:protein transport to vacuole involved in ubiquitin-dependent protein catabolic process via the multivesicular body sorting pathway"/>
    <property type="evidence" value="ECO:0007669"/>
    <property type="project" value="TreeGrafter"/>
</dbReference>
<dbReference type="eggNOG" id="ENOG502S37W">
    <property type="taxonomic scope" value="Eukaryota"/>
</dbReference>
<dbReference type="Proteomes" id="UP001652621">
    <property type="component" value="Unplaced"/>
</dbReference>
<reference evidence="5" key="1">
    <citation type="submission" date="2020-05" db="UniProtKB">
        <authorList>
            <consortium name="EnsemblMetazoa"/>
        </authorList>
    </citation>
    <scope>IDENTIFICATION</scope>
    <source>
        <strain evidence="5">Aabys</strain>
    </source>
</reference>
<protein>
    <submittedName>
        <fullName evidence="7">SH3 domain-containing protein 19</fullName>
    </submittedName>
</protein>
<dbReference type="Gene3D" id="2.30.30.40">
    <property type="entry name" value="SH3 Domains"/>
    <property type="match status" value="2"/>
</dbReference>
<evidence type="ECO:0000256" key="3">
    <source>
        <dbReference type="SAM" id="MobiDB-lite"/>
    </source>
</evidence>
<dbReference type="GO" id="GO:0033565">
    <property type="term" value="C:ESCRT-0 complex"/>
    <property type="evidence" value="ECO:0007669"/>
    <property type="project" value="TreeGrafter"/>
</dbReference>
<dbReference type="PANTHER" id="PTHR45929:SF3">
    <property type="entry name" value="JAK PATHWAY SIGNAL TRANSDUCTION ADAPTOR MOLECULE"/>
    <property type="match status" value="1"/>
</dbReference>
<dbReference type="InterPro" id="IPR036028">
    <property type="entry name" value="SH3-like_dom_sf"/>
</dbReference>
<dbReference type="AlphaFoldDB" id="A0A1I8N8J2"/>
<dbReference type="PANTHER" id="PTHR45929">
    <property type="entry name" value="JAK PATHWAY SIGNAL TRANSDUCTION ADAPTOR MOLECULE"/>
    <property type="match status" value="1"/>
</dbReference>
<accession>A0A1I8N8J2</accession>
<feature type="region of interest" description="Disordered" evidence="3">
    <location>
        <begin position="1"/>
        <end position="22"/>
    </location>
</feature>
<dbReference type="RefSeq" id="XP_005183652.1">
    <property type="nucleotide sequence ID" value="XM_005183595.3"/>
</dbReference>
<dbReference type="InterPro" id="IPR001452">
    <property type="entry name" value="SH3_domain"/>
</dbReference>
<feature type="compositionally biased region" description="Low complexity" evidence="3">
    <location>
        <begin position="206"/>
        <end position="215"/>
    </location>
</feature>
<feature type="domain" description="SH3" evidence="4">
    <location>
        <begin position="555"/>
        <end position="614"/>
    </location>
</feature>
<dbReference type="OrthoDB" id="27823at2759"/>
<dbReference type="SMART" id="SM00326">
    <property type="entry name" value="SH3"/>
    <property type="match status" value="2"/>
</dbReference>
<evidence type="ECO:0000259" key="4">
    <source>
        <dbReference type="PROSITE" id="PS50002"/>
    </source>
</evidence>
<dbReference type="SUPFAM" id="SSF50044">
    <property type="entry name" value="SH3-domain"/>
    <property type="match status" value="2"/>
</dbReference>
<dbReference type="STRING" id="7370.A0A1I8N8J2"/>